<dbReference type="EMBL" id="AJAU01000001">
    <property type="protein sequence ID" value="EOL50898.1"/>
    <property type="molecule type" value="Genomic_DNA"/>
</dbReference>
<evidence type="ECO:0000313" key="3">
    <source>
        <dbReference type="Proteomes" id="UP000013840"/>
    </source>
</evidence>
<accession>R3UBW1</accession>
<gene>
    <name evidence="2" type="ORF">UC7_00011</name>
</gene>
<dbReference type="RefSeq" id="WP_010770225.1">
    <property type="nucleotide sequence ID" value="NZ_KB946332.1"/>
</dbReference>
<dbReference type="STRING" id="317735.RU98_GL001844"/>
<evidence type="ECO:0000313" key="2">
    <source>
        <dbReference type="EMBL" id="EOL50898.1"/>
    </source>
</evidence>
<dbReference type="InterPro" id="IPR007737">
    <property type="entry name" value="Mga_HTH"/>
</dbReference>
<reference evidence="2 3" key="1">
    <citation type="submission" date="2013-02" db="EMBL/GenBank/DDBJ databases">
        <title>The Genome Sequence of Enterococcus caccae BAA-1240.</title>
        <authorList>
            <consortium name="The Broad Institute Genome Sequencing Platform"/>
            <consortium name="The Broad Institute Genome Sequencing Center for Infectious Disease"/>
            <person name="Earl A.M."/>
            <person name="Gilmore M.S."/>
            <person name="Lebreton F."/>
            <person name="Walker B."/>
            <person name="Young S.K."/>
            <person name="Zeng Q."/>
            <person name="Gargeya S."/>
            <person name="Fitzgerald M."/>
            <person name="Haas B."/>
            <person name="Abouelleil A."/>
            <person name="Alvarado L."/>
            <person name="Arachchi H.M."/>
            <person name="Berlin A.M."/>
            <person name="Chapman S.B."/>
            <person name="Dewar J."/>
            <person name="Goldberg J."/>
            <person name="Griggs A."/>
            <person name="Gujja S."/>
            <person name="Hansen M."/>
            <person name="Howarth C."/>
            <person name="Imamovic A."/>
            <person name="Larimer J."/>
            <person name="McCowan C."/>
            <person name="Murphy C."/>
            <person name="Neiman D."/>
            <person name="Pearson M."/>
            <person name="Priest M."/>
            <person name="Roberts A."/>
            <person name="Saif S."/>
            <person name="Shea T."/>
            <person name="Sisk P."/>
            <person name="Sykes S."/>
            <person name="Wortman J."/>
            <person name="Nusbaum C."/>
            <person name="Birren B."/>
        </authorList>
    </citation>
    <scope>NUCLEOTIDE SEQUENCE [LARGE SCALE GENOMIC DNA]</scope>
    <source>
        <strain evidence="2 3">ATCC BAA-1240</strain>
    </source>
</reference>
<feature type="domain" description="Mga helix-turn-helix" evidence="1">
    <location>
        <begin position="79"/>
        <end position="161"/>
    </location>
</feature>
<dbReference type="OrthoDB" id="2192016at2"/>
<dbReference type="Gene3D" id="1.10.10.10">
    <property type="entry name" value="Winged helix-like DNA-binding domain superfamily/Winged helix DNA-binding domain"/>
    <property type="match status" value="1"/>
</dbReference>
<dbReference type="InterPro" id="IPR036388">
    <property type="entry name" value="WH-like_DNA-bd_sf"/>
</dbReference>
<organism evidence="2 3">
    <name type="scientific">Enterococcus caccae ATCC BAA-1240</name>
    <dbReference type="NCBI Taxonomy" id="1158612"/>
    <lineage>
        <taxon>Bacteria</taxon>
        <taxon>Bacillati</taxon>
        <taxon>Bacillota</taxon>
        <taxon>Bacilli</taxon>
        <taxon>Lactobacillales</taxon>
        <taxon>Enterococcaceae</taxon>
        <taxon>Enterococcus</taxon>
    </lineage>
</organism>
<protein>
    <recommendedName>
        <fullName evidence="1">Mga helix-turn-helix domain-containing protein</fullName>
    </recommendedName>
</protein>
<proteinExistence type="predicted"/>
<keyword evidence="3" id="KW-1185">Reference proteome</keyword>
<dbReference type="eggNOG" id="COG3711">
    <property type="taxonomic scope" value="Bacteria"/>
</dbReference>
<dbReference type="PATRIC" id="fig|1158612.3.peg.10"/>
<name>R3UBW1_9ENTE</name>
<dbReference type="AlphaFoldDB" id="R3UBW1"/>
<evidence type="ECO:0000259" key="1">
    <source>
        <dbReference type="Pfam" id="PF05043"/>
    </source>
</evidence>
<dbReference type="Proteomes" id="UP000013840">
    <property type="component" value="Unassembled WGS sequence"/>
</dbReference>
<dbReference type="Pfam" id="PF05043">
    <property type="entry name" value="Mga"/>
    <property type="match status" value="1"/>
</dbReference>
<comment type="caution">
    <text evidence="2">The sequence shown here is derived from an EMBL/GenBank/DDBJ whole genome shotgun (WGS) entry which is preliminary data.</text>
</comment>
<sequence>MRKFDLLEKLEVYQIDLLIYLSKVGGTATKKEVLQHLGIGDYFLAKLIESLTTLAKKSDYRFSVEVSKYTITVQTKSDYSLHTLYNELIVHAPMYKILEELLLCGSIDTTRLCEKIGVSYSTYFRKINELNNLLFEFDLSIQNGYLLGSELQIRFFYVSLYSVTDPKHHLKIPNIDPRIYETVNSIQHILGSSLSNLARKKLIIYLSLLKRRNAQKKIQNFSEKESFFNNKSDIDSQKKFVNALKKTHLFIKINQALGSFLVYYSFKMLPSETILLLLFMLGEEIIPANSHCLKELDLVERYSNFFIRALNQEVLDFMKKKYPNTSLTHTHDSTLRYYLNSSGYHHLLFKGHIDYYWDSTDFHRNKTTYSRTVHDLVNHLKNKYPRMLIDETHDSVLITKYAHAIRFYEECTKTKISVGIFIEGDLLRKKKFTDWWIKYVELTGFARAESLAVNQVYDLVISNVDCSHLKKRGKYFFFMSNYNEKKDIVDLEQLLFNIYSDHTNS</sequence>